<dbReference type="Proteomes" id="UP000308600">
    <property type="component" value="Unassembled WGS sequence"/>
</dbReference>
<accession>A0ACD3A7F0</accession>
<keyword evidence="2" id="KW-1185">Reference proteome</keyword>
<protein>
    <submittedName>
        <fullName evidence="1">Uncharacterized protein</fullName>
    </submittedName>
</protein>
<proteinExistence type="predicted"/>
<dbReference type="EMBL" id="ML208644">
    <property type="protein sequence ID" value="TFK61605.1"/>
    <property type="molecule type" value="Genomic_DNA"/>
</dbReference>
<gene>
    <name evidence="1" type="ORF">BDN72DRAFT_903962</name>
</gene>
<reference evidence="1 2" key="1">
    <citation type="journal article" date="2019" name="Nat. Ecol. Evol.">
        <title>Megaphylogeny resolves global patterns of mushroom evolution.</title>
        <authorList>
            <person name="Varga T."/>
            <person name="Krizsan K."/>
            <person name="Foldi C."/>
            <person name="Dima B."/>
            <person name="Sanchez-Garcia M."/>
            <person name="Sanchez-Ramirez S."/>
            <person name="Szollosi G.J."/>
            <person name="Szarkandi J.G."/>
            <person name="Papp V."/>
            <person name="Albert L."/>
            <person name="Andreopoulos W."/>
            <person name="Angelini C."/>
            <person name="Antonin V."/>
            <person name="Barry K.W."/>
            <person name="Bougher N.L."/>
            <person name="Buchanan P."/>
            <person name="Buyck B."/>
            <person name="Bense V."/>
            <person name="Catcheside P."/>
            <person name="Chovatia M."/>
            <person name="Cooper J."/>
            <person name="Damon W."/>
            <person name="Desjardin D."/>
            <person name="Finy P."/>
            <person name="Geml J."/>
            <person name="Haridas S."/>
            <person name="Hughes K."/>
            <person name="Justo A."/>
            <person name="Karasinski D."/>
            <person name="Kautmanova I."/>
            <person name="Kiss B."/>
            <person name="Kocsube S."/>
            <person name="Kotiranta H."/>
            <person name="LaButti K.M."/>
            <person name="Lechner B.E."/>
            <person name="Liimatainen K."/>
            <person name="Lipzen A."/>
            <person name="Lukacs Z."/>
            <person name="Mihaltcheva S."/>
            <person name="Morgado L.N."/>
            <person name="Niskanen T."/>
            <person name="Noordeloos M.E."/>
            <person name="Ohm R.A."/>
            <person name="Ortiz-Santana B."/>
            <person name="Ovrebo C."/>
            <person name="Racz N."/>
            <person name="Riley R."/>
            <person name="Savchenko A."/>
            <person name="Shiryaev A."/>
            <person name="Soop K."/>
            <person name="Spirin V."/>
            <person name="Szebenyi C."/>
            <person name="Tomsovsky M."/>
            <person name="Tulloss R.E."/>
            <person name="Uehling J."/>
            <person name="Grigoriev I.V."/>
            <person name="Vagvolgyi C."/>
            <person name="Papp T."/>
            <person name="Martin F.M."/>
            <person name="Miettinen O."/>
            <person name="Hibbett D.S."/>
            <person name="Nagy L.G."/>
        </authorList>
    </citation>
    <scope>NUCLEOTIDE SEQUENCE [LARGE SCALE GENOMIC DNA]</scope>
    <source>
        <strain evidence="1 2">NL-1719</strain>
    </source>
</reference>
<evidence type="ECO:0000313" key="1">
    <source>
        <dbReference type="EMBL" id="TFK61605.1"/>
    </source>
</evidence>
<evidence type="ECO:0000313" key="2">
    <source>
        <dbReference type="Proteomes" id="UP000308600"/>
    </source>
</evidence>
<name>A0ACD3A7F0_9AGAR</name>
<sequence>MHQFLNLPNLTRISLNLHAFDAALANDPSSRELLHPFSTITHLDILGIMPVYTPRQIQHLFPSLTHIAFNNQLKVVVWYCGVSAQPWPDISATSEHTQVDDPRLVIMRYSRGYIEGWYHEAIGRRGLWTMAEEVIKSRRRATASDSILVG</sequence>
<organism evidence="1 2">
    <name type="scientific">Pluteus cervinus</name>
    <dbReference type="NCBI Taxonomy" id="181527"/>
    <lineage>
        <taxon>Eukaryota</taxon>
        <taxon>Fungi</taxon>
        <taxon>Dikarya</taxon>
        <taxon>Basidiomycota</taxon>
        <taxon>Agaricomycotina</taxon>
        <taxon>Agaricomycetes</taxon>
        <taxon>Agaricomycetidae</taxon>
        <taxon>Agaricales</taxon>
        <taxon>Pluteineae</taxon>
        <taxon>Pluteaceae</taxon>
        <taxon>Pluteus</taxon>
    </lineage>
</organism>